<proteinExistence type="predicted"/>
<name>A0A4Y2NYV9_ARAVE</name>
<dbReference type="InterPro" id="IPR038717">
    <property type="entry name" value="Tc1-like_DDE_dom"/>
</dbReference>
<dbReference type="OrthoDB" id="9996331at2759"/>
<dbReference type="InterPro" id="IPR036397">
    <property type="entry name" value="RNaseH_sf"/>
</dbReference>
<feature type="domain" description="Tc1-like transposase DDE" evidence="1">
    <location>
        <begin position="88"/>
        <end position="143"/>
    </location>
</feature>
<protein>
    <recommendedName>
        <fullName evidence="1">Tc1-like transposase DDE domain-containing protein</fullName>
    </recommendedName>
</protein>
<keyword evidence="3" id="KW-1185">Reference proteome</keyword>
<dbReference type="EMBL" id="BGPR01010045">
    <property type="protein sequence ID" value="GBN43949.1"/>
    <property type="molecule type" value="Genomic_DNA"/>
</dbReference>
<accession>A0A4Y2NYV9</accession>
<sequence length="195" mass="22626">MFKCVRDAFIPQLMMRSKSVRFRNPALRHRLSDSPVTSPNDAFAVICHEHLLPSPTGEWTWGLTNVPSLLFCQHLHDEYALVTLIFQDDNSTVHRAGRICDWFDEHSHTLLHLDSPAQSPDLNPIENLWDMLQQWVKRRNQHPRNLVDLCDQILSEWLNSIDTGPSHTSLQAKDDRFPKRPNVTLKFPPPFVKCD</sequence>
<organism evidence="2 3">
    <name type="scientific">Araneus ventricosus</name>
    <name type="common">Orbweaver spider</name>
    <name type="synonym">Epeira ventricosa</name>
    <dbReference type="NCBI Taxonomy" id="182803"/>
    <lineage>
        <taxon>Eukaryota</taxon>
        <taxon>Metazoa</taxon>
        <taxon>Ecdysozoa</taxon>
        <taxon>Arthropoda</taxon>
        <taxon>Chelicerata</taxon>
        <taxon>Arachnida</taxon>
        <taxon>Araneae</taxon>
        <taxon>Araneomorphae</taxon>
        <taxon>Entelegynae</taxon>
        <taxon>Araneoidea</taxon>
        <taxon>Araneidae</taxon>
        <taxon>Araneus</taxon>
    </lineage>
</organism>
<dbReference type="AlphaFoldDB" id="A0A4Y2NYV9"/>
<comment type="caution">
    <text evidence="2">The sequence shown here is derived from an EMBL/GenBank/DDBJ whole genome shotgun (WGS) entry which is preliminary data.</text>
</comment>
<gene>
    <name evidence="2" type="ORF">AVEN_40293_1</name>
</gene>
<reference evidence="2 3" key="1">
    <citation type="journal article" date="2019" name="Sci. Rep.">
        <title>Orb-weaving spider Araneus ventricosus genome elucidates the spidroin gene catalogue.</title>
        <authorList>
            <person name="Kono N."/>
            <person name="Nakamura H."/>
            <person name="Ohtoshi R."/>
            <person name="Moran D.A.P."/>
            <person name="Shinohara A."/>
            <person name="Yoshida Y."/>
            <person name="Fujiwara M."/>
            <person name="Mori M."/>
            <person name="Tomita M."/>
            <person name="Arakawa K."/>
        </authorList>
    </citation>
    <scope>NUCLEOTIDE SEQUENCE [LARGE SCALE GENOMIC DNA]</scope>
</reference>
<evidence type="ECO:0000313" key="2">
    <source>
        <dbReference type="EMBL" id="GBN43949.1"/>
    </source>
</evidence>
<dbReference type="Pfam" id="PF13358">
    <property type="entry name" value="DDE_3"/>
    <property type="match status" value="1"/>
</dbReference>
<evidence type="ECO:0000313" key="3">
    <source>
        <dbReference type="Proteomes" id="UP000499080"/>
    </source>
</evidence>
<evidence type="ECO:0000259" key="1">
    <source>
        <dbReference type="Pfam" id="PF13358"/>
    </source>
</evidence>
<dbReference type="Gene3D" id="3.30.420.10">
    <property type="entry name" value="Ribonuclease H-like superfamily/Ribonuclease H"/>
    <property type="match status" value="1"/>
</dbReference>
<dbReference type="GO" id="GO:0003676">
    <property type="term" value="F:nucleic acid binding"/>
    <property type="evidence" value="ECO:0007669"/>
    <property type="project" value="InterPro"/>
</dbReference>
<dbReference type="Proteomes" id="UP000499080">
    <property type="component" value="Unassembled WGS sequence"/>
</dbReference>